<evidence type="ECO:0000256" key="6">
    <source>
        <dbReference type="SAM" id="Phobius"/>
    </source>
</evidence>
<reference evidence="8" key="1">
    <citation type="submission" date="2021-10" db="EMBL/GenBank/DDBJ databases">
        <title>Streptomonospora sp. nov., isolated from mangrove soil.</title>
        <authorList>
            <person name="Chen X."/>
            <person name="Ge X."/>
            <person name="Liu W."/>
        </authorList>
    </citation>
    <scope>NUCLEOTIDE SEQUENCE</scope>
    <source>
        <strain evidence="8">S1-112</strain>
    </source>
</reference>
<comment type="caution">
    <text evidence="8">The sequence shown here is derived from an EMBL/GenBank/DDBJ whole genome shotgun (WGS) entry which is preliminary data.</text>
</comment>
<keyword evidence="3 6" id="KW-0812">Transmembrane</keyword>
<evidence type="ECO:0000256" key="5">
    <source>
        <dbReference type="ARBA" id="ARBA00023136"/>
    </source>
</evidence>
<name>A0A9X3NVT4_9ACTN</name>
<feature type="transmembrane region" description="Helical" evidence="6">
    <location>
        <begin position="157"/>
        <end position="178"/>
    </location>
</feature>
<dbReference type="PANTHER" id="PTHR35007">
    <property type="entry name" value="INTEGRAL MEMBRANE PROTEIN-RELATED"/>
    <property type="match status" value="1"/>
</dbReference>
<dbReference type="AlphaFoldDB" id="A0A9X3NVT4"/>
<feature type="transmembrane region" description="Helical" evidence="6">
    <location>
        <begin position="118"/>
        <end position="137"/>
    </location>
</feature>
<evidence type="ECO:0000259" key="7">
    <source>
        <dbReference type="Pfam" id="PF00482"/>
    </source>
</evidence>
<accession>A0A9X3NVT4</accession>
<keyword evidence="9" id="KW-1185">Reference proteome</keyword>
<feature type="domain" description="Type II secretion system protein GspF" evidence="7">
    <location>
        <begin position="160"/>
        <end position="288"/>
    </location>
</feature>
<dbReference type="PANTHER" id="PTHR35007:SF1">
    <property type="entry name" value="PILUS ASSEMBLY PROTEIN"/>
    <property type="match status" value="1"/>
</dbReference>
<evidence type="ECO:0000256" key="4">
    <source>
        <dbReference type="ARBA" id="ARBA00022989"/>
    </source>
</evidence>
<proteinExistence type="predicted"/>
<keyword evidence="2" id="KW-1003">Cell membrane</keyword>
<sequence>MSPWLLGTAGGAVAAAGLWVLLALRWSRPRLVDLLADPLPPAPVPSRARRAGWAARLGAHGAPALAALGLPTARTRRSLAICERDTVAYLAEKTTAGLLGLGVPPVLGAALLAAGVDIFSLAGLPAWALFAAVAWLAPDLALRDEAERRREQMRHTVAAFADLVVVALAGGAGVTGALTDATRPHTGPAMATIRTALRGAAVRRQPPWEALRALGERYHLGELAELAASLQLAGTDGARVRASLAAKATSLRTQHLAALDAQAQSATERMSLPVVLLFAGFLVLIGYPALDLILTTL</sequence>
<feature type="transmembrane region" description="Helical" evidence="6">
    <location>
        <begin position="274"/>
        <end position="294"/>
    </location>
</feature>
<keyword evidence="5 6" id="KW-0472">Membrane</keyword>
<gene>
    <name evidence="8" type="ORF">LG943_12740</name>
</gene>
<comment type="subcellular location">
    <subcellularLocation>
        <location evidence="1">Cell membrane</location>
        <topology evidence="1">Multi-pass membrane protein</topology>
    </subcellularLocation>
</comment>
<dbReference type="EMBL" id="JAJAQC010000018">
    <property type="protein sequence ID" value="MDA0565176.1"/>
    <property type="molecule type" value="Genomic_DNA"/>
</dbReference>
<evidence type="ECO:0000256" key="2">
    <source>
        <dbReference type="ARBA" id="ARBA00022475"/>
    </source>
</evidence>
<protein>
    <submittedName>
        <fullName evidence="8">Type II secretion system F family protein</fullName>
    </submittedName>
</protein>
<keyword evidence="4 6" id="KW-1133">Transmembrane helix</keyword>
<dbReference type="Pfam" id="PF00482">
    <property type="entry name" value="T2SSF"/>
    <property type="match status" value="1"/>
</dbReference>
<evidence type="ECO:0000256" key="1">
    <source>
        <dbReference type="ARBA" id="ARBA00004651"/>
    </source>
</evidence>
<evidence type="ECO:0000313" key="8">
    <source>
        <dbReference type="EMBL" id="MDA0565176.1"/>
    </source>
</evidence>
<dbReference type="InterPro" id="IPR018076">
    <property type="entry name" value="T2SS_GspF_dom"/>
</dbReference>
<organism evidence="8 9">
    <name type="scientific">Streptomonospora mangrovi</name>
    <dbReference type="NCBI Taxonomy" id="2883123"/>
    <lineage>
        <taxon>Bacteria</taxon>
        <taxon>Bacillati</taxon>
        <taxon>Actinomycetota</taxon>
        <taxon>Actinomycetes</taxon>
        <taxon>Streptosporangiales</taxon>
        <taxon>Nocardiopsidaceae</taxon>
        <taxon>Streptomonospora</taxon>
    </lineage>
</organism>
<evidence type="ECO:0000256" key="3">
    <source>
        <dbReference type="ARBA" id="ARBA00022692"/>
    </source>
</evidence>
<evidence type="ECO:0000313" key="9">
    <source>
        <dbReference type="Proteomes" id="UP001140076"/>
    </source>
</evidence>
<dbReference type="RefSeq" id="WP_270072454.1">
    <property type="nucleotide sequence ID" value="NZ_JAJAQC010000018.1"/>
</dbReference>
<dbReference type="Proteomes" id="UP001140076">
    <property type="component" value="Unassembled WGS sequence"/>
</dbReference>
<feature type="transmembrane region" description="Helical" evidence="6">
    <location>
        <begin position="94"/>
        <end position="112"/>
    </location>
</feature>
<dbReference type="GO" id="GO:0005886">
    <property type="term" value="C:plasma membrane"/>
    <property type="evidence" value="ECO:0007669"/>
    <property type="project" value="UniProtKB-SubCell"/>
</dbReference>